<dbReference type="InterPro" id="IPR002347">
    <property type="entry name" value="SDR_fam"/>
</dbReference>
<reference evidence="2" key="2">
    <citation type="submission" date="2020-09" db="EMBL/GenBank/DDBJ databases">
        <authorList>
            <person name="Sun Q."/>
            <person name="Zhou Y."/>
        </authorList>
    </citation>
    <scope>NUCLEOTIDE SEQUENCE</scope>
    <source>
        <strain evidence="2">CGMCC 1.15725</strain>
    </source>
</reference>
<evidence type="ECO:0000313" key="3">
    <source>
        <dbReference type="Proteomes" id="UP000646365"/>
    </source>
</evidence>
<proteinExistence type="inferred from homology"/>
<dbReference type="PRINTS" id="PR00081">
    <property type="entry name" value="GDHRDH"/>
</dbReference>
<dbReference type="PANTHER" id="PTHR42879">
    <property type="entry name" value="3-OXOACYL-(ACYL-CARRIER-PROTEIN) REDUCTASE"/>
    <property type="match status" value="1"/>
</dbReference>
<dbReference type="InterPro" id="IPR036291">
    <property type="entry name" value="NAD(P)-bd_dom_sf"/>
</dbReference>
<gene>
    <name evidence="2" type="ORF">GCM10011611_40460</name>
</gene>
<dbReference type="Gene3D" id="3.40.50.720">
    <property type="entry name" value="NAD(P)-binding Rossmann-like Domain"/>
    <property type="match status" value="1"/>
</dbReference>
<dbReference type="RefSeq" id="WP_189049133.1">
    <property type="nucleotide sequence ID" value="NZ_BMJQ01000011.1"/>
</dbReference>
<organism evidence="2 3">
    <name type="scientific">Aliidongia dinghuensis</name>
    <dbReference type="NCBI Taxonomy" id="1867774"/>
    <lineage>
        <taxon>Bacteria</taxon>
        <taxon>Pseudomonadati</taxon>
        <taxon>Pseudomonadota</taxon>
        <taxon>Alphaproteobacteria</taxon>
        <taxon>Rhodospirillales</taxon>
        <taxon>Dongiaceae</taxon>
        <taxon>Aliidongia</taxon>
    </lineage>
</organism>
<dbReference type="CDD" id="cd05344">
    <property type="entry name" value="BKR_like_SDR_like"/>
    <property type="match status" value="1"/>
</dbReference>
<protein>
    <submittedName>
        <fullName evidence="2">3-oxoacyl-ACP reductase</fullName>
    </submittedName>
</protein>
<comment type="caution">
    <text evidence="2">The sequence shown here is derived from an EMBL/GenBank/DDBJ whole genome shotgun (WGS) entry which is preliminary data.</text>
</comment>
<dbReference type="PANTHER" id="PTHR42879:SF6">
    <property type="entry name" value="NADPH-DEPENDENT REDUCTASE BACG"/>
    <property type="match status" value="1"/>
</dbReference>
<dbReference type="SUPFAM" id="SSF51735">
    <property type="entry name" value="NAD(P)-binding Rossmann-fold domains"/>
    <property type="match status" value="1"/>
</dbReference>
<dbReference type="FunFam" id="3.40.50.720:FF:000084">
    <property type="entry name" value="Short-chain dehydrogenase reductase"/>
    <property type="match status" value="1"/>
</dbReference>
<comment type="similarity">
    <text evidence="1">Belongs to the short-chain dehydrogenases/reductases (SDR) family.</text>
</comment>
<reference evidence="2" key="1">
    <citation type="journal article" date="2014" name="Int. J. Syst. Evol. Microbiol.">
        <title>Complete genome sequence of Corynebacterium casei LMG S-19264T (=DSM 44701T), isolated from a smear-ripened cheese.</title>
        <authorList>
            <consortium name="US DOE Joint Genome Institute (JGI-PGF)"/>
            <person name="Walter F."/>
            <person name="Albersmeier A."/>
            <person name="Kalinowski J."/>
            <person name="Ruckert C."/>
        </authorList>
    </citation>
    <scope>NUCLEOTIDE SEQUENCE</scope>
    <source>
        <strain evidence="2">CGMCC 1.15725</strain>
    </source>
</reference>
<evidence type="ECO:0000313" key="2">
    <source>
        <dbReference type="EMBL" id="GGF30272.1"/>
    </source>
</evidence>
<keyword evidence="3" id="KW-1185">Reference proteome</keyword>
<dbReference type="AlphaFoldDB" id="A0A8J3E4V3"/>
<sequence>MDLGLTGKRALVMGGGRGIGRGIATALAAEGASVAIVSRNREVLERAALEIGDKTGAPMMAVAADLADHASIAKAFHRIAEAFGGVDILVNNSGGPPPSGAAGIAPEQWQTQFEAMVLNVIGLTDLALPGMRSRGWGRVLTVASSGVIQPIPTIGMSNTLRSALVGWSKTLAGEVGKDGVTVNMLLPGRILTERVTSLDHAAATKQGKTVDEIAAKAAAEIPVGRYGTIEEFGAVAAFLASEKASYVTGSMIRIDGGATRSI</sequence>
<dbReference type="Proteomes" id="UP000646365">
    <property type="component" value="Unassembled WGS sequence"/>
</dbReference>
<name>A0A8J3E4V3_9PROT</name>
<dbReference type="EMBL" id="BMJQ01000011">
    <property type="protein sequence ID" value="GGF30272.1"/>
    <property type="molecule type" value="Genomic_DNA"/>
</dbReference>
<evidence type="ECO:0000256" key="1">
    <source>
        <dbReference type="ARBA" id="ARBA00006484"/>
    </source>
</evidence>
<accession>A0A8J3E4V3</accession>
<dbReference type="Pfam" id="PF13561">
    <property type="entry name" value="adh_short_C2"/>
    <property type="match status" value="1"/>
</dbReference>
<dbReference type="InterPro" id="IPR050259">
    <property type="entry name" value="SDR"/>
</dbReference>